<feature type="domain" description="TonB-dependent receptor plug" evidence="12">
    <location>
        <begin position="56"/>
        <end position="166"/>
    </location>
</feature>
<protein>
    <submittedName>
        <fullName evidence="13">TonB-dependent receptor</fullName>
    </submittedName>
</protein>
<dbReference type="InterPro" id="IPR039426">
    <property type="entry name" value="TonB-dep_rcpt-like"/>
</dbReference>
<feature type="signal peptide" evidence="10">
    <location>
        <begin position="1"/>
        <end position="25"/>
    </location>
</feature>
<dbReference type="SUPFAM" id="SSF56935">
    <property type="entry name" value="Porins"/>
    <property type="match status" value="1"/>
</dbReference>
<evidence type="ECO:0000256" key="8">
    <source>
        <dbReference type="PROSITE-ProRule" id="PRU01360"/>
    </source>
</evidence>
<evidence type="ECO:0000256" key="3">
    <source>
        <dbReference type="ARBA" id="ARBA00022452"/>
    </source>
</evidence>
<name>A0ABU9U6N9_9GAMM</name>
<evidence type="ECO:0000313" key="13">
    <source>
        <dbReference type="EMBL" id="MEM5552680.1"/>
    </source>
</evidence>
<feature type="chain" id="PRO_5046120687" evidence="10">
    <location>
        <begin position="26"/>
        <end position="885"/>
    </location>
</feature>
<dbReference type="InterPro" id="IPR012910">
    <property type="entry name" value="Plug_dom"/>
</dbReference>
<evidence type="ECO:0000256" key="4">
    <source>
        <dbReference type="ARBA" id="ARBA00022692"/>
    </source>
</evidence>
<sequence length="885" mass="95985">MLNNKISKAVRLAIAFGATSTAVFSANTLAADDEVKKVERIEVTGSRIKRTDLEGANPVVVIDRLALDNSGQLSVADVLNRSTFNSFGSIQPSSGNTAQSQATVNLRGLGSARTLVLINGKKMPGSPVMGGGAADLNTIPFAAVERIEVMGDGASAVYGSDAIAGVVNIILRKDFEGVQIQGRMGSPSRDGGGDEGSFSIITGIKSENSNLVFSYEHDERDIIFQRDRYFTRSTDDGSGTYAGTTGQSWYGRNILDMQTFEFNPMITGTDCSAYGDAFKYHNDAPDYPADDGCHYDYTAVAADAASTKRDSVFVNFDYDINDDLVFNFRSLNSRNESFGRYAPAAGWFTFPIDMAADADKGLTAVNKGDRGYYRFNSIGARDTSQVSNMSDWSASLNGMHDLLDWHVDAHYNRYDMNEWGQGYVHRPSVESAITDGWDPRDPDQSAYKDQLASFAANSNRRSGSTLREVTAGVSFNELATLPGGDLGLYIGSSYRETDYFDQAEAQNEAKNIIGTAGGSAAGSRTESAVFAELLVPVTDMIELNFAARYDDFSDVGSSFVPKASIKFQPLDELVLRASWGKGFRAPTLEDLYKAPQESAASAKDVVLCKAAGTSRGDCRTQQHTTYYIGSDNLQPEESESINLGVVYNVTESIDVSLDYYDIDITNQVSSLSAQDVFDLELAGLLGDPEDPSDNAAGYDQVSVDRGGNPAGRSLLVTAPMANIPGFSTSGLDFKLNALFDLGNVGELRSNFAWSEVLTYKEPDIIGYANVDKIGRASLPERRVSLGLTWSLESHMVNVNYNHVASTAEKTEADETGTIFTPAGELGSYNIVDINYTYVTPWNLELTAGINNVADKDPVLKPDLSYDSNLYSIVGRLYFAGFKYKF</sequence>
<dbReference type="Proteomes" id="UP001388366">
    <property type="component" value="Unassembled WGS sequence"/>
</dbReference>
<evidence type="ECO:0000256" key="9">
    <source>
        <dbReference type="RuleBase" id="RU003357"/>
    </source>
</evidence>
<feature type="domain" description="TonB-dependent receptor-like beta-barrel" evidence="11">
    <location>
        <begin position="364"/>
        <end position="852"/>
    </location>
</feature>
<dbReference type="Gene3D" id="2.170.130.10">
    <property type="entry name" value="TonB-dependent receptor, plug domain"/>
    <property type="match status" value="1"/>
</dbReference>
<reference evidence="13 14" key="1">
    <citation type="submission" date="2024-03" db="EMBL/GenBank/DDBJ databases">
        <title>Community enrichment and isolation of bacterial strains for fucoidan degradation.</title>
        <authorList>
            <person name="Sichert A."/>
        </authorList>
    </citation>
    <scope>NUCLEOTIDE SEQUENCE [LARGE SCALE GENOMIC DNA]</scope>
    <source>
        <strain evidence="13 14">AS81</strain>
    </source>
</reference>
<comment type="similarity">
    <text evidence="8 9">Belongs to the TonB-dependent receptor family.</text>
</comment>
<gene>
    <name evidence="13" type="ORF">WNY63_18330</name>
</gene>
<keyword evidence="14" id="KW-1185">Reference proteome</keyword>
<accession>A0ABU9U6N9</accession>
<evidence type="ECO:0000256" key="2">
    <source>
        <dbReference type="ARBA" id="ARBA00022448"/>
    </source>
</evidence>
<dbReference type="InterPro" id="IPR000531">
    <property type="entry name" value="Beta-barrel_TonB"/>
</dbReference>
<keyword evidence="6 8" id="KW-0472">Membrane</keyword>
<proteinExistence type="inferred from homology"/>
<keyword evidence="7 8" id="KW-0998">Cell outer membrane</keyword>
<organism evidence="13 14">
    <name type="scientific">Pseudoalteromonas neustonica</name>
    <dbReference type="NCBI Taxonomy" id="1840331"/>
    <lineage>
        <taxon>Bacteria</taxon>
        <taxon>Pseudomonadati</taxon>
        <taxon>Pseudomonadota</taxon>
        <taxon>Gammaproteobacteria</taxon>
        <taxon>Alteromonadales</taxon>
        <taxon>Pseudoalteromonadaceae</taxon>
        <taxon>Pseudoalteromonas</taxon>
    </lineage>
</organism>
<dbReference type="EMBL" id="JBBMQU010000046">
    <property type="protein sequence ID" value="MEM5552680.1"/>
    <property type="molecule type" value="Genomic_DNA"/>
</dbReference>
<evidence type="ECO:0000259" key="12">
    <source>
        <dbReference type="Pfam" id="PF07715"/>
    </source>
</evidence>
<dbReference type="Gene3D" id="2.40.170.20">
    <property type="entry name" value="TonB-dependent receptor, beta-barrel domain"/>
    <property type="match status" value="1"/>
</dbReference>
<comment type="caution">
    <text evidence="13">The sequence shown here is derived from an EMBL/GenBank/DDBJ whole genome shotgun (WGS) entry which is preliminary data.</text>
</comment>
<keyword evidence="10" id="KW-0732">Signal</keyword>
<evidence type="ECO:0000259" key="11">
    <source>
        <dbReference type="Pfam" id="PF00593"/>
    </source>
</evidence>
<evidence type="ECO:0000256" key="10">
    <source>
        <dbReference type="SAM" id="SignalP"/>
    </source>
</evidence>
<evidence type="ECO:0000256" key="1">
    <source>
        <dbReference type="ARBA" id="ARBA00004571"/>
    </source>
</evidence>
<dbReference type="InterPro" id="IPR036942">
    <property type="entry name" value="Beta-barrel_TonB_sf"/>
</dbReference>
<dbReference type="Pfam" id="PF00593">
    <property type="entry name" value="TonB_dep_Rec_b-barrel"/>
    <property type="match status" value="1"/>
</dbReference>
<keyword evidence="4 8" id="KW-0812">Transmembrane</keyword>
<dbReference type="InterPro" id="IPR037066">
    <property type="entry name" value="Plug_dom_sf"/>
</dbReference>
<evidence type="ECO:0000256" key="5">
    <source>
        <dbReference type="ARBA" id="ARBA00023077"/>
    </source>
</evidence>
<dbReference type="PANTHER" id="PTHR47234">
    <property type="match status" value="1"/>
</dbReference>
<dbReference type="Pfam" id="PF07715">
    <property type="entry name" value="Plug"/>
    <property type="match status" value="1"/>
</dbReference>
<keyword evidence="3 8" id="KW-1134">Transmembrane beta strand</keyword>
<dbReference type="RefSeq" id="WP_054205459.1">
    <property type="nucleotide sequence ID" value="NZ_BDDS01000008.1"/>
</dbReference>
<keyword evidence="2 8" id="KW-0813">Transport</keyword>
<comment type="subcellular location">
    <subcellularLocation>
        <location evidence="1 8">Cell outer membrane</location>
        <topology evidence="1 8">Multi-pass membrane protein</topology>
    </subcellularLocation>
</comment>
<keyword evidence="13" id="KW-0675">Receptor</keyword>
<dbReference type="PANTHER" id="PTHR47234:SF2">
    <property type="entry name" value="TONB-DEPENDENT RECEPTOR"/>
    <property type="match status" value="1"/>
</dbReference>
<evidence type="ECO:0000313" key="14">
    <source>
        <dbReference type="Proteomes" id="UP001388366"/>
    </source>
</evidence>
<dbReference type="PROSITE" id="PS52016">
    <property type="entry name" value="TONB_DEPENDENT_REC_3"/>
    <property type="match status" value="1"/>
</dbReference>
<evidence type="ECO:0000256" key="6">
    <source>
        <dbReference type="ARBA" id="ARBA00023136"/>
    </source>
</evidence>
<evidence type="ECO:0000256" key="7">
    <source>
        <dbReference type="ARBA" id="ARBA00023237"/>
    </source>
</evidence>
<keyword evidence="5 9" id="KW-0798">TonB box</keyword>